<evidence type="ECO:0000259" key="1">
    <source>
        <dbReference type="Pfam" id="PF01814"/>
    </source>
</evidence>
<reference evidence="3 4" key="1">
    <citation type="submission" date="2019-03" db="EMBL/GenBank/DDBJ databases">
        <title>Genomic Encyclopedia of Type Strains, Phase IV (KMG-IV): sequencing the most valuable type-strain genomes for metagenomic binning, comparative biology and taxonomic classification.</title>
        <authorList>
            <person name="Goeker M."/>
        </authorList>
    </citation>
    <scope>NUCLEOTIDE SEQUENCE [LARGE SCALE GENOMIC DNA]</scope>
    <source>
        <strain evidence="3 4">LX-B</strain>
    </source>
</reference>
<accession>A0A4R1QY58</accession>
<dbReference type="AlphaFoldDB" id="A0A4R1QY58"/>
<evidence type="ECO:0000259" key="2">
    <source>
        <dbReference type="Pfam" id="PF04282"/>
    </source>
</evidence>
<evidence type="ECO:0008006" key="5">
    <source>
        <dbReference type="Google" id="ProtNLM"/>
    </source>
</evidence>
<dbReference type="InterPro" id="IPR035965">
    <property type="entry name" value="PAS-like_dom_sf"/>
</dbReference>
<dbReference type="InterPro" id="IPR000014">
    <property type="entry name" value="PAS"/>
</dbReference>
<comment type="caution">
    <text evidence="3">The sequence shown here is derived from an EMBL/GenBank/DDBJ whole genome shotgun (WGS) entry which is preliminary data.</text>
</comment>
<keyword evidence="4" id="KW-1185">Reference proteome</keyword>
<dbReference type="RefSeq" id="WP_132017278.1">
    <property type="nucleotide sequence ID" value="NZ_SLUN01000048.1"/>
</dbReference>
<dbReference type="Pfam" id="PF04282">
    <property type="entry name" value="DUF438"/>
    <property type="match status" value="1"/>
</dbReference>
<organism evidence="3 4">
    <name type="scientific">Hydrogenispora ethanolica</name>
    <dbReference type="NCBI Taxonomy" id="1082276"/>
    <lineage>
        <taxon>Bacteria</taxon>
        <taxon>Bacillati</taxon>
        <taxon>Bacillota</taxon>
        <taxon>Hydrogenispora</taxon>
    </lineage>
</organism>
<dbReference type="Gene3D" id="3.30.450.20">
    <property type="entry name" value="PAS domain"/>
    <property type="match status" value="1"/>
</dbReference>
<evidence type="ECO:0000313" key="3">
    <source>
        <dbReference type="EMBL" id="TCL56820.1"/>
    </source>
</evidence>
<dbReference type="NCBIfam" id="TIGR00229">
    <property type="entry name" value="sensory_box"/>
    <property type="match status" value="1"/>
</dbReference>
<dbReference type="CDD" id="cd00130">
    <property type="entry name" value="PAS"/>
    <property type="match status" value="1"/>
</dbReference>
<dbReference type="Proteomes" id="UP000295008">
    <property type="component" value="Unassembled WGS sequence"/>
</dbReference>
<feature type="domain" description="Hemerythrin-like" evidence="1">
    <location>
        <begin position="94"/>
        <end position="224"/>
    </location>
</feature>
<proteinExistence type="predicted"/>
<dbReference type="InterPro" id="IPR007380">
    <property type="entry name" value="DUF438"/>
</dbReference>
<protein>
    <recommendedName>
        <fullName evidence="5">PAS domain S-box-containing protein</fullName>
    </recommendedName>
</protein>
<dbReference type="OrthoDB" id="9769774at2"/>
<gene>
    <name evidence="3" type="ORF">EDC14_104833</name>
</gene>
<name>A0A4R1QY58_HYDET</name>
<dbReference type="GO" id="GO:0005886">
    <property type="term" value="C:plasma membrane"/>
    <property type="evidence" value="ECO:0007669"/>
    <property type="project" value="TreeGrafter"/>
</dbReference>
<dbReference type="PANTHER" id="PTHR39966:SF3">
    <property type="entry name" value="DUF438 DOMAIN-CONTAINING PROTEIN"/>
    <property type="match status" value="1"/>
</dbReference>
<dbReference type="Pfam" id="PF13596">
    <property type="entry name" value="PAS_10"/>
    <property type="match status" value="1"/>
</dbReference>
<dbReference type="InterPro" id="IPR012312">
    <property type="entry name" value="Hemerythrin-like"/>
</dbReference>
<dbReference type="SUPFAM" id="SSF55785">
    <property type="entry name" value="PYP-like sensor domain (PAS domain)"/>
    <property type="match status" value="1"/>
</dbReference>
<dbReference type="PANTHER" id="PTHR39966">
    <property type="entry name" value="BLL2471 PROTEIN-RELATED"/>
    <property type="match status" value="1"/>
</dbReference>
<dbReference type="EMBL" id="SLUN01000048">
    <property type="protein sequence ID" value="TCL56820.1"/>
    <property type="molecule type" value="Genomic_DNA"/>
</dbReference>
<dbReference type="Gene3D" id="1.20.120.520">
    <property type="entry name" value="nmb1532 protein domain like"/>
    <property type="match status" value="1"/>
</dbReference>
<sequence length="412" mass="46888">MSEVINNREYRQQALKEIIKELHRGKSAAEVKEKFAELIQGVSATEISEMEQALMAEGMPVEEIQRLCDVHAAVFKGSIAEIHAPAQPDKIPGHPLHTFTLENRALERLVAENIRPHLEEYRKEDGREAGMRLLSDFNLLLDIEKHYSRKENLLFPFLEKYGITAPPKVMWGVDDEIRGMIKRTRELLRSEQPDREHVVQQAEETLTKVAEMIFKEEQILFPMALDTLTEDEWRTIAAESDAIGYSLVEPQGEWHPVRINLEAKEAGAGEQPVRGGYLNLGTGILSPAEVKAIFNRLPVDITFVDRDGVVKYFNQAEERIFPRTRAVIGRTVQNCHPPASVQVVEKLVADLRSGEKEHEDFWIRMGDSLVYIRYFAVRDENGEFIGVLEVTQNIEPLQSISGEKRLLSGVET</sequence>
<evidence type="ECO:0000313" key="4">
    <source>
        <dbReference type="Proteomes" id="UP000295008"/>
    </source>
</evidence>
<feature type="domain" description="DUF438" evidence="2">
    <location>
        <begin position="15"/>
        <end position="80"/>
    </location>
</feature>
<dbReference type="Pfam" id="PF01814">
    <property type="entry name" value="Hemerythrin"/>
    <property type="match status" value="1"/>
</dbReference>